<evidence type="ECO:0000259" key="2">
    <source>
        <dbReference type="PROSITE" id="PS50211"/>
    </source>
</evidence>
<dbReference type="OrthoDB" id="26278at2759"/>
<reference evidence="3" key="2">
    <citation type="submission" date="2022-10" db="EMBL/GenBank/DDBJ databases">
        <authorList>
            <consortium name="ENA_rothamsted_submissions"/>
            <consortium name="culmorum"/>
            <person name="King R."/>
        </authorList>
    </citation>
    <scope>NUCLEOTIDE SEQUENCE</scope>
</reference>
<comment type="similarity">
    <text evidence="1">Belongs to the AVL9 family.</text>
</comment>
<dbReference type="GO" id="GO:0005737">
    <property type="term" value="C:cytoplasm"/>
    <property type="evidence" value="ECO:0007669"/>
    <property type="project" value="TreeGrafter"/>
</dbReference>
<dbReference type="Pfam" id="PF09794">
    <property type="entry name" value="Avl9"/>
    <property type="match status" value="1"/>
</dbReference>
<dbReference type="InterPro" id="IPR037516">
    <property type="entry name" value="Tripartite_DENN"/>
</dbReference>
<sequence>MEEPIVLKIFLIGFHHKKGCVKDSEYPKENKYDFDIERLPSLCLPDQSHNYESDSVYFVIPNSNEEKRIFGVSCFRQIKTDKLINRKENDGTEFSRSSVQKSVCCLTSIPLFGYIEVKLNLYVDKIFEQADFLKCEELLKESYIELNRCLSMRLETIDLNDFYIGLCLRELISIWKHKILVLFKLLLLEKRVLCYGTPVRPLCTTILSIISLHPHLLNKGLWNCPDKKQKKLEIFQDDKINVEEEITNSTDSQKPHLMNLRCINTKDFFAPMHIFKNGYLCLPFISLSYIDIIADKLNNGFIAGASNVLFQQKKNLVDVIIDIPTQTIDYNDAELKRSLQLTSHDLRFFEHILKGIDSPSEEMGGIGTDQWIRNQFESYFTSMLRTNYEVDNNRELECFNECFMEEWRKTNNYQDWLTKKITFMSSNLEGNDFDKFPLGHPFSRQPINVSDVRNKIVQSINNTPSARKTVAAVTTTFSNAKSSFALWLSNLSVKEEVSDDLKDEYDKVDQEKTNQVI</sequence>
<name>A0A9N9RMH1_9DIPT</name>
<protein>
    <recommendedName>
        <fullName evidence="2">UDENN domain-containing protein</fullName>
    </recommendedName>
</protein>
<dbReference type="EMBL" id="OU895877">
    <property type="protein sequence ID" value="CAG9799214.1"/>
    <property type="molecule type" value="Genomic_DNA"/>
</dbReference>
<evidence type="ECO:0000256" key="1">
    <source>
        <dbReference type="ARBA" id="ARBA00038178"/>
    </source>
</evidence>
<evidence type="ECO:0000313" key="3">
    <source>
        <dbReference type="EMBL" id="CAG9799214.1"/>
    </source>
</evidence>
<dbReference type="Proteomes" id="UP001153620">
    <property type="component" value="Chromosome 1"/>
</dbReference>
<accession>A0A9N9RMH1</accession>
<dbReference type="InterPro" id="IPR018307">
    <property type="entry name" value="ABL9/DENND6_dom"/>
</dbReference>
<dbReference type="AlphaFoldDB" id="A0A9N9RMH1"/>
<gene>
    <name evidence="3" type="ORF">CHIRRI_LOCUS2183</name>
</gene>
<dbReference type="PANTHER" id="PTHR31017:SF1">
    <property type="entry name" value="LATE SECRETORY PATHWAY PROTEIN AVL9 HOMOLOG"/>
    <property type="match status" value="1"/>
</dbReference>
<feature type="domain" description="UDENN" evidence="2">
    <location>
        <begin position="7"/>
        <end position="455"/>
    </location>
</feature>
<dbReference type="PANTHER" id="PTHR31017">
    <property type="entry name" value="LATE SECRETORY PATHWAY PROTEIN AVL9-RELATED"/>
    <property type="match status" value="1"/>
</dbReference>
<proteinExistence type="inferred from homology"/>
<dbReference type="InterPro" id="IPR051731">
    <property type="entry name" value="DENND11/AVL9_GEFs"/>
</dbReference>
<dbReference type="PROSITE" id="PS50211">
    <property type="entry name" value="DENN"/>
    <property type="match status" value="1"/>
</dbReference>
<reference evidence="3" key="1">
    <citation type="submission" date="2022-01" db="EMBL/GenBank/DDBJ databases">
        <authorList>
            <person name="King R."/>
        </authorList>
    </citation>
    <scope>NUCLEOTIDE SEQUENCE</scope>
</reference>
<organism evidence="3 4">
    <name type="scientific">Chironomus riparius</name>
    <dbReference type="NCBI Taxonomy" id="315576"/>
    <lineage>
        <taxon>Eukaryota</taxon>
        <taxon>Metazoa</taxon>
        <taxon>Ecdysozoa</taxon>
        <taxon>Arthropoda</taxon>
        <taxon>Hexapoda</taxon>
        <taxon>Insecta</taxon>
        <taxon>Pterygota</taxon>
        <taxon>Neoptera</taxon>
        <taxon>Endopterygota</taxon>
        <taxon>Diptera</taxon>
        <taxon>Nematocera</taxon>
        <taxon>Chironomoidea</taxon>
        <taxon>Chironomidae</taxon>
        <taxon>Chironominae</taxon>
        <taxon>Chironomus</taxon>
    </lineage>
</organism>
<keyword evidence="4" id="KW-1185">Reference proteome</keyword>
<evidence type="ECO:0000313" key="4">
    <source>
        <dbReference type="Proteomes" id="UP001153620"/>
    </source>
</evidence>